<evidence type="ECO:0000313" key="1">
    <source>
        <dbReference type="EMBL" id="GAA3960042.1"/>
    </source>
</evidence>
<dbReference type="EMBL" id="BAABDI010000002">
    <property type="protein sequence ID" value="GAA3960042.1"/>
    <property type="molecule type" value="Genomic_DNA"/>
</dbReference>
<evidence type="ECO:0000313" key="2">
    <source>
        <dbReference type="Proteomes" id="UP001501556"/>
    </source>
</evidence>
<organism evidence="1 2">
    <name type="scientific">Hymenobacter antarcticus</name>
    <dbReference type="NCBI Taxonomy" id="486270"/>
    <lineage>
        <taxon>Bacteria</taxon>
        <taxon>Pseudomonadati</taxon>
        <taxon>Bacteroidota</taxon>
        <taxon>Cytophagia</taxon>
        <taxon>Cytophagales</taxon>
        <taxon>Hymenobacteraceae</taxon>
        <taxon>Hymenobacter</taxon>
    </lineage>
</organism>
<dbReference type="Proteomes" id="UP001501556">
    <property type="component" value="Unassembled WGS sequence"/>
</dbReference>
<reference evidence="2" key="1">
    <citation type="journal article" date="2019" name="Int. J. Syst. Evol. Microbiol.">
        <title>The Global Catalogue of Microorganisms (GCM) 10K type strain sequencing project: providing services to taxonomists for standard genome sequencing and annotation.</title>
        <authorList>
            <consortium name="The Broad Institute Genomics Platform"/>
            <consortium name="The Broad Institute Genome Sequencing Center for Infectious Disease"/>
            <person name="Wu L."/>
            <person name="Ma J."/>
        </authorList>
    </citation>
    <scope>NUCLEOTIDE SEQUENCE [LARGE SCALE GENOMIC DNA]</scope>
    <source>
        <strain evidence="2">JCM 17217</strain>
    </source>
</reference>
<comment type="caution">
    <text evidence="1">The sequence shown here is derived from an EMBL/GenBank/DDBJ whole genome shotgun (WGS) entry which is preliminary data.</text>
</comment>
<sequence>MYRIVTKYSLLGLRNETDPVHQSNYMVLKPISGVPHEFETEQAAFDWALNNHEDIRHYPEFVVLPVHRAVLTWRPDDTPTV</sequence>
<dbReference type="RefSeq" id="WP_345120386.1">
    <property type="nucleotide sequence ID" value="NZ_BAABDI010000002.1"/>
</dbReference>
<accession>A0ABP7P5P5</accession>
<protein>
    <submittedName>
        <fullName evidence="1">Uncharacterized protein</fullName>
    </submittedName>
</protein>
<proteinExistence type="predicted"/>
<gene>
    <name evidence="1" type="ORF">GCM10022407_03820</name>
</gene>
<keyword evidence="2" id="KW-1185">Reference proteome</keyword>
<name>A0ABP7P5P5_9BACT</name>